<dbReference type="HOGENOM" id="CLU_006354_2_6_11"/>
<evidence type="ECO:0000256" key="6">
    <source>
        <dbReference type="ARBA" id="ARBA00023268"/>
    </source>
</evidence>
<evidence type="ECO:0000256" key="5">
    <source>
        <dbReference type="ARBA" id="ARBA00022801"/>
    </source>
</evidence>
<dbReference type="Gene3D" id="1.10.3810.10">
    <property type="entry name" value="Biosynthetic peptidoglycan transglycosylase-like"/>
    <property type="match status" value="1"/>
</dbReference>
<evidence type="ECO:0000256" key="3">
    <source>
        <dbReference type="ARBA" id="ARBA00022676"/>
    </source>
</evidence>
<keyword evidence="4 11" id="KW-0808">Transferase</keyword>
<dbReference type="PANTHER" id="PTHR32282:SF33">
    <property type="entry name" value="PEPTIDOGLYCAN GLYCOSYLTRANSFERASE"/>
    <property type="match status" value="1"/>
</dbReference>
<keyword evidence="9" id="KW-0812">Transmembrane</keyword>
<gene>
    <name evidence="11" type="ORF">KALB_288</name>
</gene>
<dbReference type="EMBL" id="CP007155">
    <property type="protein sequence ID" value="AHH93665.1"/>
    <property type="molecule type" value="Genomic_DNA"/>
</dbReference>
<evidence type="ECO:0000256" key="1">
    <source>
        <dbReference type="ARBA" id="ARBA00022645"/>
    </source>
</evidence>
<dbReference type="GO" id="GO:0008658">
    <property type="term" value="F:penicillin binding"/>
    <property type="evidence" value="ECO:0007669"/>
    <property type="project" value="InterPro"/>
</dbReference>
<keyword evidence="9" id="KW-1133">Transmembrane helix</keyword>
<dbReference type="Gene3D" id="3.30.10.20">
    <property type="match status" value="1"/>
</dbReference>
<comment type="catalytic activity">
    <reaction evidence="7">
        <text>Preferential cleavage: (Ac)2-L-Lys-D-Ala-|-D-Ala. Also transpeptidation of peptidyl-alanyl moieties that are N-acyl substituents of D-alanine.</text>
        <dbReference type="EC" id="3.4.16.4"/>
    </reaction>
</comment>
<keyword evidence="2" id="KW-0645">Protease</keyword>
<dbReference type="Pfam" id="PF00912">
    <property type="entry name" value="Transgly"/>
    <property type="match status" value="1"/>
</dbReference>
<dbReference type="InterPro" id="IPR001264">
    <property type="entry name" value="Glyco_trans_51"/>
</dbReference>
<feature type="domain" description="PASTA" evidence="10">
    <location>
        <begin position="728"/>
        <end position="789"/>
    </location>
</feature>
<dbReference type="InterPro" id="IPR023346">
    <property type="entry name" value="Lysozyme-like_dom_sf"/>
</dbReference>
<dbReference type="SUPFAM" id="SSF56601">
    <property type="entry name" value="beta-lactamase/transpeptidase-like"/>
    <property type="match status" value="1"/>
</dbReference>
<dbReference type="Pfam" id="PF00905">
    <property type="entry name" value="Transpeptidase"/>
    <property type="match status" value="1"/>
</dbReference>
<sequence length="813" mass="85288">MIGHPEVLSPGHHALTRSVGRVRVGNGLVKLVGLCLLAGVLVAGMLFPAVGAMGVVSNRASDTVDATSADLVTTDPPLVSVVTDKDNQPIAYLYQQYRVNTPSSQISDVMKAAIVAIEDHRFYAHAGVDWTGTLRALLTNQVSGSTQGASTLTQQYVKNYQVLVAGRNDKLAQDQAQAQTIARKLKEARVALQLEKKLSKDEILARYLNLVTFSGKVDGVGTAARVFFNTTPDKLTIPQAALLAGVVNNPVSFNPWEHPVKAKQRRDQVIDAMVSTGKIPKDTGEAEKKTDLGVVPDPQVPGTGCVGIDPQNGFFCDYVQTYLKQAGFSTDQLQTGGYTIHTTLDQNLAKIAKASVEKNVPKNTNGIANTFAVVEPGQQDHKVLALVANRDYGVKAADGQTLSNLPASVSDPFGAGSIYKVITSTAAMEHGKAGVNTPLSNPSSARFPVPQLDPNSHAPDYSVNNLGTSYPNPISLQQGLATSPNVAFVGLQLETGMSNVLTMASRLGMRESMKTNLYGVTPDPNGSGKEATQSQTQFFQDKPSFTLGDSPLSPMELANLGATLMSGGVWCPPNPIQEVLDHNGKSVQVPRQPCEQAVSGPVANTMLTAMSKDDTGGGTTAGTAKKFNWTRPLAGKTGTDESNRSVGFLGVMPGYAVSSLVFADGSKPAGICATTPPRLATSGGGCNGFGGTVAAPPFFDTFTQYLNGKPNENLPAPDPDYLDKRDHGPIIPWVVGMNLNDGTNTIKQAGYAAVNSTEVNSTQPKGTVIGQTPAGLESKSAPITLYVSTGFMPQAAGATSPAPPTTSSAQPGG</sequence>
<keyword evidence="9" id="KW-0472">Membrane</keyword>
<dbReference type="InterPro" id="IPR036950">
    <property type="entry name" value="PBP_transglycosylase"/>
</dbReference>
<dbReference type="SUPFAM" id="SSF53955">
    <property type="entry name" value="Lysozyme-like"/>
    <property type="match status" value="1"/>
</dbReference>
<reference evidence="11 12" key="1">
    <citation type="journal article" date="2014" name="BMC Genomics">
        <title>Complete genome sequence of producer of the glycopeptide antibiotic Aculeximycin Kutzneria albida DSM 43870T, a representative of minor genus of Pseudonocardiaceae.</title>
        <authorList>
            <person name="Rebets Y."/>
            <person name="Tokovenko B."/>
            <person name="Lushchyk I."/>
            <person name="Ruckert C."/>
            <person name="Zaburannyi N."/>
            <person name="Bechthold A."/>
            <person name="Kalinowski J."/>
            <person name="Luzhetskyy A."/>
        </authorList>
    </citation>
    <scope>NUCLEOTIDE SEQUENCE [LARGE SCALE GENOMIC DNA]</scope>
    <source>
        <strain evidence="11">DSM 43870</strain>
    </source>
</reference>
<dbReference type="PANTHER" id="PTHR32282">
    <property type="entry name" value="BINDING PROTEIN TRANSPEPTIDASE, PUTATIVE-RELATED"/>
    <property type="match status" value="1"/>
</dbReference>
<dbReference type="STRING" id="1449976.KALB_288"/>
<dbReference type="AlphaFoldDB" id="W5VZ04"/>
<keyword evidence="6" id="KW-0511">Multifunctional enzyme</keyword>
<evidence type="ECO:0000313" key="12">
    <source>
        <dbReference type="Proteomes" id="UP000019225"/>
    </source>
</evidence>
<evidence type="ECO:0000256" key="7">
    <source>
        <dbReference type="ARBA" id="ARBA00034000"/>
    </source>
</evidence>
<keyword evidence="1" id="KW-0121">Carboxypeptidase</keyword>
<evidence type="ECO:0000256" key="9">
    <source>
        <dbReference type="SAM" id="Phobius"/>
    </source>
</evidence>
<protein>
    <submittedName>
        <fullName evidence="11">Glycosyl transferase family 51</fullName>
    </submittedName>
</protein>
<proteinExistence type="predicted"/>
<name>W5VZ04_9PSEU</name>
<dbReference type="GO" id="GO:0006508">
    <property type="term" value="P:proteolysis"/>
    <property type="evidence" value="ECO:0007669"/>
    <property type="project" value="UniProtKB-KW"/>
</dbReference>
<organism evidence="11 12">
    <name type="scientific">Kutzneria albida DSM 43870</name>
    <dbReference type="NCBI Taxonomy" id="1449976"/>
    <lineage>
        <taxon>Bacteria</taxon>
        <taxon>Bacillati</taxon>
        <taxon>Actinomycetota</taxon>
        <taxon>Actinomycetes</taxon>
        <taxon>Pseudonocardiales</taxon>
        <taxon>Pseudonocardiaceae</taxon>
        <taxon>Kutzneria</taxon>
    </lineage>
</organism>
<dbReference type="InterPro" id="IPR005543">
    <property type="entry name" value="PASTA_dom"/>
</dbReference>
<keyword evidence="3" id="KW-0328">Glycosyltransferase</keyword>
<dbReference type="GO" id="GO:0009252">
    <property type="term" value="P:peptidoglycan biosynthetic process"/>
    <property type="evidence" value="ECO:0007669"/>
    <property type="project" value="TreeGrafter"/>
</dbReference>
<keyword evidence="12" id="KW-1185">Reference proteome</keyword>
<dbReference type="InterPro" id="IPR050396">
    <property type="entry name" value="Glycosyltr_51/Transpeptidase"/>
</dbReference>
<dbReference type="KEGG" id="kal:KALB_288"/>
<dbReference type="OrthoDB" id="9766909at2"/>
<evidence type="ECO:0000256" key="2">
    <source>
        <dbReference type="ARBA" id="ARBA00022670"/>
    </source>
</evidence>
<feature type="transmembrane region" description="Helical" evidence="9">
    <location>
        <begin position="31"/>
        <end position="56"/>
    </location>
</feature>
<evidence type="ECO:0000256" key="8">
    <source>
        <dbReference type="ARBA" id="ARBA00049902"/>
    </source>
</evidence>
<dbReference type="GO" id="GO:0030288">
    <property type="term" value="C:outer membrane-bounded periplasmic space"/>
    <property type="evidence" value="ECO:0007669"/>
    <property type="project" value="TreeGrafter"/>
</dbReference>
<dbReference type="InterPro" id="IPR001460">
    <property type="entry name" value="PCN-bd_Tpept"/>
</dbReference>
<evidence type="ECO:0000259" key="10">
    <source>
        <dbReference type="PROSITE" id="PS51178"/>
    </source>
</evidence>
<evidence type="ECO:0000313" key="11">
    <source>
        <dbReference type="EMBL" id="AHH93665.1"/>
    </source>
</evidence>
<dbReference type="Gene3D" id="3.40.710.10">
    <property type="entry name" value="DD-peptidase/beta-lactamase superfamily"/>
    <property type="match status" value="1"/>
</dbReference>
<dbReference type="CDD" id="cd06577">
    <property type="entry name" value="PASTA_pknB"/>
    <property type="match status" value="1"/>
</dbReference>
<dbReference type="Pfam" id="PF03793">
    <property type="entry name" value="PASTA"/>
    <property type="match status" value="1"/>
</dbReference>
<comment type="catalytic activity">
    <reaction evidence="8">
        <text>[GlcNAc-(1-&gt;4)-Mur2Ac(oyl-L-Ala-gamma-D-Glu-L-Lys-D-Ala-D-Ala)](n)-di-trans,octa-cis-undecaprenyl diphosphate + beta-D-GlcNAc-(1-&gt;4)-Mur2Ac(oyl-L-Ala-gamma-D-Glu-L-Lys-D-Ala-D-Ala)-di-trans,octa-cis-undecaprenyl diphosphate = [GlcNAc-(1-&gt;4)-Mur2Ac(oyl-L-Ala-gamma-D-Glu-L-Lys-D-Ala-D-Ala)](n+1)-di-trans,octa-cis-undecaprenyl diphosphate + di-trans,octa-cis-undecaprenyl diphosphate + H(+)</text>
        <dbReference type="Rhea" id="RHEA:23708"/>
        <dbReference type="Rhea" id="RHEA-COMP:9602"/>
        <dbReference type="Rhea" id="RHEA-COMP:9603"/>
        <dbReference type="ChEBI" id="CHEBI:15378"/>
        <dbReference type="ChEBI" id="CHEBI:58405"/>
        <dbReference type="ChEBI" id="CHEBI:60033"/>
        <dbReference type="ChEBI" id="CHEBI:78435"/>
        <dbReference type="EC" id="2.4.99.28"/>
    </reaction>
</comment>
<evidence type="ECO:0000256" key="4">
    <source>
        <dbReference type="ARBA" id="ARBA00022679"/>
    </source>
</evidence>
<dbReference type="PATRIC" id="fig|1449976.3.peg.292"/>
<dbReference type="Proteomes" id="UP000019225">
    <property type="component" value="Chromosome"/>
</dbReference>
<dbReference type="GO" id="GO:0009002">
    <property type="term" value="F:serine-type D-Ala-D-Ala carboxypeptidase activity"/>
    <property type="evidence" value="ECO:0007669"/>
    <property type="project" value="UniProtKB-EC"/>
</dbReference>
<dbReference type="eggNOG" id="COG0744">
    <property type="taxonomic scope" value="Bacteria"/>
</dbReference>
<keyword evidence="5" id="KW-0378">Hydrolase</keyword>
<dbReference type="GO" id="GO:0008955">
    <property type="term" value="F:peptidoglycan glycosyltransferase activity"/>
    <property type="evidence" value="ECO:0007669"/>
    <property type="project" value="UniProtKB-EC"/>
</dbReference>
<dbReference type="PROSITE" id="PS51178">
    <property type="entry name" value="PASTA"/>
    <property type="match status" value="1"/>
</dbReference>
<accession>W5VZ04</accession>
<dbReference type="InterPro" id="IPR012338">
    <property type="entry name" value="Beta-lactam/transpept-like"/>
</dbReference>